<sequence>MELFRSGCVSSLPGCTPVGVQLLLPIRLQWLRACVCARCLTPYFSIVSPNQ</sequence>
<protein>
    <submittedName>
        <fullName evidence="1">Uncharacterized protein</fullName>
    </submittedName>
</protein>
<name>A0ABP8IQV3_9BACT</name>
<accession>A0ABP8IQV3</accession>
<organism evidence="1 2">
    <name type="scientific">Hymenobacter saemangeumensis</name>
    <dbReference type="NCBI Taxonomy" id="1084522"/>
    <lineage>
        <taxon>Bacteria</taxon>
        <taxon>Pseudomonadati</taxon>
        <taxon>Bacteroidota</taxon>
        <taxon>Cytophagia</taxon>
        <taxon>Cytophagales</taxon>
        <taxon>Hymenobacteraceae</taxon>
        <taxon>Hymenobacter</taxon>
    </lineage>
</organism>
<reference evidence="2" key="1">
    <citation type="journal article" date="2019" name="Int. J. Syst. Evol. Microbiol.">
        <title>The Global Catalogue of Microorganisms (GCM) 10K type strain sequencing project: providing services to taxonomists for standard genome sequencing and annotation.</title>
        <authorList>
            <consortium name="The Broad Institute Genomics Platform"/>
            <consortium name="The Broad Institute Genome Sequencing Center for Infectious Disease"/>
            <person name="Wu L."/>
            <person name="Ma J."/>
        </authorList>
    </citation>
    <scope>NUCLEOTIDE SEQUENCE [LARGE SCALE GENOMIC DNA]</scope>
    <source>
        <strain evidence="2">JCM 17923</strain>
    </source>
</reference>
<dbReference type="EMBL" id="BAABGZ010000078">
    <property type="protein sequence ID" value="GAA4367652.1"/>
    <property type="molecule type" value="Genomic_DNA"/>
</dbReference>
<proteinExistence type="predicted"/>
<evidence type="ECO:0000313" key="2">
    <source>
        <dbReference type="Proteomes" id="UP001501153"/>
    </source>
</evidence>
<dbReference type="Proteomes" id="UP001501153">
    <property type="component" value="Unassembled WGS sequence"/>
</dbReference>
<keyword evidence="2" id="KW-1185">Reference proteome</keyword>
<evidence type="ECO:0000313" key="1">
    <source>
        <dbReference type="EMBL" id="GAA4367652.1"/>
    </source>
</evidence>
<comment type="caution">
    <text evidence="1">The sequence shown here is derived from an EMBL/GenBank/DDBJ whole genome shotgun (WGS) entry which is preliminary data.</text>
</comment>
<gene>
    <name evidence="1" type="ORF">GCM10023185_39750</name>
</gene>